<gene>
    <name evidence="1" type="ORF">H9Q72_004283</name>
</gene>
<sequence length="112" mass="12230">MTEVESPGAATKPSEEPHGLCEQWLHQPSQHGERNWTPWTDGQTYDEYCNRESPWCCPTVSSKALISAISSLLKTVAHTTIKNKLYSTHYGLVSAGSHLVNGGELAMAQTSA</sequence>
<accession>A0A9P7L7V7</accession>
<dbReference type="AlphaFoldDB" id="A0A9P7L7V7"/>
<comment type="caution">
    <text evidence="1">The sequence shown here is derived from an EMBL/GenBank/DDBJ whole genome shotgun (WGS) entry which is preliminary data.</text>
</comment>
<dbReference type="EMBL" id="JADFTT010000110">
    <property type="protein sequence ID" value="KAG5768036.1"/>
    <property type="molecule type" value="Genomic_DNA"/>
</dbReference>
<organism evidence="1 2">
    <name type="scientific">Fusarium xylarioides</name>
    <dbReference type="NCBI Taxonomy" id="221167"/>
    <lineage>
        <taxon>Eukaryota</taxon>
        <taxon>Fungi</taxon>
        <taxon>Dikarya</taxon>
        <taxon>Ascomycota</taxon>
        <taxon>Pezizomycotina</taxon>
        <taxon>Sordariomycetes</taxon>
        <taxon>Hypocreomycetidae</taxon>
        <taxon>Hypocreales</taxon>
        <taxon>Nectriaceae</taxon>
        <taxon>Fusarium</taxon>
        <taxon>Fusarium fujikuroi species complex</taxon>
    </lineage>
</organism>
<protein>
    <submittedName>
        <fullName evidence="1">Uncharacterized protein</fullName>
    </submittedName>
</protein>
<proteinExistence type="predicted"/>
<keyword evidence="2" id="KW-1185">Reference proteome</keyword>
<evidence type="ECO:0000313" key="2">
    <source>
        <dbReference type="Proteomes" id="UP000750502"/>
    </source>
</evidence>
<dbReference type="Proteomes" id="UP000750502">
    <property type="component" value="Unassembled WGS sequence"/>
</dbReference>
<reference evidence="1" key="2">
    <citation type="submission" date="2020-10" db="EMBL/GenBank/DDBJ databases">
        <authorList>
            <person name="Peck L.D."/>
            <person name="Nowell R.W."/>
            <person name="Flood J."/>
            <person name="Ryan M.J."/>
            <person name="Barraclough T.G."/>
        </authorList>
    </citation>
    <scope>NUCLEOTIDE SEQUENCE</scope>
    <source>
        <strain evidence="1">IMI 127659i</strain>
    </source>
</reference>
<evidence type="ECO:0000313" key="1">
    <source>
        <dbReference type="EMBL" id="KAG5768036.1"/>
    </source>
</evidence>
<name>A0A9P7L7V7_9HYPO</name>
<reference evidence="1" key="1">
    <citation type="journal article" date="2020" name="bioRxiv">
        <title>Historical genomics reveals the evolutionary mechanisms behind multiple outbreaks of the host-specific coffee wilt pathogen Fusarium xylarioides.</title>
        <authorList>
            <person name="Peck D."/>
            <person name="Nowell R.W."/>
            <person name="Flood J."/>
            <person name="Ryan M.J."/>
            <person name="Barraclough T.G."/>
        </authorList>
    </citation>
    <scope>NUCLEOTIDE SEQUENCE</scope>
    <source>
        <strain evidence="1">IMI 127659i</strain>
    </source>
</reference>